<comment type="catalytic activity">
    <reaction evidence="1 8">
        <text>Cleavage of hydrophobic, N-terminal signal or leader sequences from secreted and periplasmic proteins.</text>
        <dbReference type="EC" id="3.4.21.89"/>
    </reaction>
</comment>
<dbReference type="Proteomes" id="UP001149140">
    <property type="component" value="Unassembled WGS sequence"/>
</dbReference>
<dbReference type="GO" id="GO:0009003">
    <property type="term" value="F:signal peptidase activity"/>
    <property type="evidence" value="ECO:0007669"/>
    <property type="project" value="UniProtKB-EC"/>
</dbReference>
<reference evidence="12" key="1">
    <citation type="submission" date="2022-10" db="EMBL/GenBank/DDBJ databases">
        <title>The WGS of Solirubrobacter ginsenosidimutans DSM 21036.</title>
        <authorList>
            <person name="Jiang Z."/>
        </authorList>
    </citation>
    <scope>NUCLEOTIDE SEQUENCE</scope>
    <source>
        <strain evidence="12">DSM 21036</strain>
    </source>
</reference>
<dbReference type="InterPro" id="IPR036286">
    <property type="entry name" value="LexA/Signal_pep-like_sf"/>
</dbReference>
<evidence type="ECO:0000256" key="6">
    <source>
        <dbReference type="ARBA" id="ARBA00022801"/>
    </source>
</evidence>
<evidence type="ECO:0000256" key="2">
    <source>
        <dbReference type="ARBA" id="ARBA00004401"/>
    </source>
</evidence>
<keyword evidence="5 8" id="KW-0645">Protease</keyword>
<dbReference type="Pfam" id="PF10502">
    <property type="entry name" value="Peptidase_S26"/>
    <property type="match status" value="1"/>
</dbReference>
<dbReference type="EC" id="3.4.21.89" evidence="4 8"/>
<keyword evidence="8" id="KW-1133">Transmembrane helix</keyword>
<feature type="active site" evidence="7">
    <location>
        <position position="45"/>
    </location>
</feature>
<dbReference type="InterPro" id="IPR019757">
    <property type="entry name" value="Pept_S26A_signal_pept_1_Lys-AS"/>
</dbReference>
<evidence type="ECO:0000256" key="4">
    <source>
        <dbReference type="ARBA" id="ARBA00013208"/>
    </source>
</evidence>
<dbReference type="PROSITE" id="PS00760">
    <property type="entry name" value="SPASE_I_2"/>
    <property type="match status" value="1"/>
</dbReference>
<evidence type="ECO:0000256" key="9">
    <source>
        <dbReference type="RuleBase" id="RU362042"/>
    </source>
</evidence>
<keyword evidence="13" id="KW-1185">Reference proteome</keyword>
<feature type="domain" description="Peptidase S26" evidence="11">
    <location>
        <begin position="15"/>
        <end position="197"/>
    </location>
</feature>
<dbReference type="GO" id="GO:0006465">
    <property type="term" value="P:signal peptide processing"/>
    <property type="evidence" value="ECO:0007669"/>
    <property type="project" value="InterPro"/>
</dbReference>
<evidence type="ECO:0000256" key="5">
    <source>
        <dbReference type="ARBA" id="ARBA00022670"/>
    </source>
</evidence>
<dbReference type="PRINTS" id="PR00727">
    <property type="entry name" value="LEADERPTASE"/>
</dbReference>
<evidence type="ECO:0000256" key="3">
    <source>
        <dbReference type="ARBA" id="ARBA00009370"/>
    </source>
</evidence>
<dbReference type="InterPro" id="IPR019756">
    <property type="entry name" value="Pept_S26A_signal_pept_1_Ser-AS"/>
</dbReference>
<dbReference type="InterPro" id="IPR000223">
    <property type="entry name" value="Pept_S26A_signal_pept_1"/>
</dbReference>
<sequence length="205" mass="21906">MATKKGSSSASGSLLELIMIVAVALGLALGIQAFLVKPYRIPSESMVPTLQIGQRVLVNRIGARFSTPDVGDVVVFHPPAGAEQDNTCGSGQPPAGQPCDKPTPQRADVNFIKRIVAGPGDKLRLDNGRVVLNGKLQKEPFARPCGGGEGCDFPTEITIPAGMYFMMGDNRGSSDDSRFWGPVPEKWIIGQAFATYWPPKRIGLL</sequence>
<accession>A0A9X3S6U4</accession>
<gene>
    <name evidence="12" type="primary">lepB</name>
    <name evidence="12" type="ORF">OM076_43585</name>
</gene>
<dbReference type="InterPro" id="IPR019533">
    <property type="entry name" value="Peptidase_S26"/>
</dbReference>
<dbReference type="RefSeq" id="WP_270046472.1">
    <property type="nucleotide sequence ID" value="NZ_JAPDOD010000093.1"/>
</dbReference>
<dbReference type="InterPro" id="IPR019758">
    <property type="entry name" value="Pept_S26A_signal_pept_1_CS"/>
</dbReference>
<dbReference type="PROSITE" id="PS00501">
    <property type="entry name" value="SPASE_I_1"/>
    <property type="match status" value="1"/>
</dbReference>
<dbReference type="AlphaFoldDB" id="A0A9X3S6U4"/>
<proteinExistence type="inferred from homology"/>
<keyword evidence="6 8" id="KW-0378">Hydrolase</keyword>
<dbReference type="SUPFAM" id="SSF51306">
    <property type="entry name" value="LexA/Signal peptidase"/>
    <property type="match status" value="1"/>
</dbReference>
<evidence type="ECO:0000259" key="11">
    <source>
        <dbReference type="Pfam" id="PF10502"/>
    </source>
</evidence>
<dbReference type="Gene3D" id="2.10.109.10">
    <property type="entry name" value="Umud Fragment, subunit A"/>
    <property type="match status" value="1"/>
</dbReference>
<comment type="caution">
    <text evidence="12">The sequence shown here is derived from an EMBL/GenBank/DDBJ whole genome shotgun (WGS) entry which is preliminary data.</text>
</comment>
<keyword evidence="8" id="KW-0472">Membrane</keyword>
<dbReference type="GO" id="GO:0004252">
    <property type="term" value="F:serine-type endopeptidase activity"/>
    <property type="evidence" value="ECO:0007669"/>
    <property type="project" value="InterPro"/>
</dbReference>
<dbReference type="GO" id="GO:0005886">
    <property type="term" value="C:plasma membrane"/>
    <property type="evidence" value="ECO:0007669"/>
    <property type="project" value="UniProtKB-SubCell"/>
</dbReference>
<dbReference type="PANTHER" id="PTHR43390:SF1">
    <property type="entry name" value="CHLOROPLAST PROCESSING PEPTIDASE"/>
    <property type="match status" value="1"/>
</dbReference>
<dbReference type="CDD" id="cd06530">
    <property type="entry name" value="S26_SPase_I"/>
    <property type="match status" value="1"/>
</dbReference>
<comment type="subcellular location">
    <subcellularLocation>
        <location evidence="2">Cell membrane</location>
        <topology evidence="2">Single-pass type II membrane protein</topology>
    </subcellularLocation>
    <subcellularLocation>
        <location evidence="9">Membrane</location>
        <topology evidence="9">Single-pass type II membrane protein</topology>
    </subcellularLocation>
</comment>
<organism evidence="12 13">
    <name type="scientific">Solirubrobacter ginsenosidimutans</name>
    <dbReference type="NCBI Taxonomy" id="490573"/>
    <lineage>
        <taxon>Bacteria</taxon>
        <taxon>Bacillati</taxon>
        <taxon>Actinomycetota</taxon>
        <taxon>Thermoleophilia</taxon>
        <taxon>Solirubrobacterales</taxon>
        <taxon>Solirubrobacteraceae</taxon>
        <taxon>Solirubrobacter</taxon>
    </lineage>
</organism>
<evidence type="ECO:0000313" key="13">
    <source>
        <dbReference type="Proteomes" id="UP001149140"/>
    </source>
</evidence>
<evidence type="ECO:0000256" key="10">
    <source>
        <dbReference type="SAM" id="MobiDB-lite"/>
    </source>
</evidence>
<keyword evidence="8" id="KW-0812">Transmembrane</keyword>
<dbReference type="EMBL" id="JAPDOD010000093">
    <property type="protein sequence ID" value="MDA0167222.1"/>
    <property type="molecule type" value="Genomic_DNA"/>
</dbReference>
<evidence type="ECO:0000256" key="1">
    <source>
        <dbReference type="ARBA" id="ARBA00000677"/>
    </source>
</evidence>
<comment type="similarity">
    <text evidence="3 9">Belongs to the peptidase S26 family.</text>
</comment>
<evidence type="ECO:0000256" key="7">
    <source>
        <dbReference type="PIRSR" id="PIRSR600223-1"/>
    </source>
</evidence>
<evidence type="ECO:0000313" key="12">
    <source>
        <dbReference type="EMBL" id="MDA0167222.1"/>
    </source>
</evidence>
<feature type="active site" evidence="7">
    <location>
        <position position="113"/>
    </location>
</feature>
<evidence type="ECO:0000256" key="8">
    <source>
        <dbReference type="RuleBase" id="RU003993"/>
    </source>
</evidence>
<protein>
    <recommendedName>
        <fullName evidence="4 8">Signal peptidase I</fullName>
        <ecNumber evidence="4 8">3.4.21.89</ecNumber>
    </recommendedName>
</protein>
<dbReference type="PROSITE" id="PS00761">
    <property type="entry name" value="SPASE_I_3"/>
    <property type="match status" value="1"/>
</dbReference>
<feature type="region of interest" description="Disordered" evidence="10">
    <location>
        <begin position="84"/>
        <end position="103"/>
    </location>
</feature>
<dbReference type="PANTHER" id="PTHR43390">
    <property type="entry name" value="SIGNAL PEPTIDASE I"/>
    <property type="match status" value="1"/>
</dbReference>
<name>A0A9X3S6U4_9ACTN</name>
<dbReference type="NCBIfam" id="TIGR02227">
    <property type="entry name" value="sigpep_I_bact"/>
    <property type="match status" value="1"/>
</dbReference>
<feature type="transmembrane region" description="Helical" evidence="8">
    <location>
        <begin position="17"/>
        <end position="36"/>
    </location>
</feature>